<reference evidence="4" key="1">
    <citation type="submission" date="2016-10" db="EMBL/GenBank/DDBJ databases">
        <authorList>
            <person name="Varghese N."/>
            <person name="Submissions S."/>
        </authorList>
    </citation>
    <scope>NUCLEOTIDE SEQUENCE [LARGE SCALE GENOMIC DNA]</scope>
    <source>
        <strain evidence="4">DSM 17044</strain>
    </source>
</reference>
<dbReference type="PANTHER" id="PTHR47649">
    <property type="entry name" value="RIBONUCLEASE D"/>
    <property type="match status" value="1"/>
</dbReference>
<dbReference type="GO" id="GO:0006139">
    <property type="term" value="P:nucleobase-containing compound metabolic process"/>
    <property type="evidence" value="ECO:0007669"/>
    <property type="project" value="InterPro"/>
</dbReference>
<dbReference type="PROSITE" id="PS50967">
    <property type="entry name" value="HRDC"/>
    <property type="match status" value="2"/>
</dbReference>
<name>A0A1H7STL3_STIAU</name>
<dbReference type="InterPro" id="IPR051086">
    <property type="entry name" value="RNase_D-like"/>
</dbReference>
<dbReference type="EMBL" id="FOAP01000008">
    <property type="protein sequence ID" value="SEL75972.1"/>
    <property type="molecule type" value="Genomic_DNA"/>
</dbReference>
<dbReference type="CDD" id="cd06142">
    <property type="entry name" value="RNaseD_exo"/>
    <property type="match status" value="1"/>
</dbReference>
<dbReference type="Gene3D" id="3.30.420.10">
    <property type="entry name" value="Ribonuclease H-like superfamily/Ribonuclease H"/>
    <property type="match status" value="1"/>
</dbReference>
<dbReference type="InterPro" id="IPR012337">
    <property type="entry name" value="RNaseH-like_sf"/>
</dbReference>
<dbReference type="GO" id="GO:0003676">
    <property type="term" value="F:nucleic acid binding"/>
    <property type="evidence" value="ECO:0007669"/>
    <property type="project" value="InterPro"/>
</dbReference>
<dbReference type="InterPro" id="IPR002121">
    <property type="entry name" value="HRDC_dom"/>
</dbReference>
<dbReference type="SMART" id="SM00474">
    <property type="entry name" value="35EXOc"/>
    <property type="match status" value="1"/>
</dbReference>
<dbReference type="OrthoDB" id="144122at2"/>
<protein>
    <submittedName>
        <fullName evidence="3">Ribonuclease D</fullName>
    </submittedName>
</protein>
<evidence type="ECO:0000313" key="4">
    <source>
        <dbReference type="Proteomes" id="UP000182719"/>
    </source>
</evidence>
<dbReference type="Pfam" id="PF00570">
    <property type="entry name" value="HRDC"/>
    <property type="match status" value="2"/>
</dbReference>
<accession>A0A1H7STL3</accession>
<dbReference type="AlphaFoldDB" id="A0A1H7STL3"/>
<dbReference type="InterPro" id="IPR044876">
    <property type="entry name" value="HRDC_dom_sf"/>
</dbReference>
<dbReference type="PANTHER" id="PTHR47649:SF1">
    <property type="entry name" value="RIBONUCLEASE D"/>
    <property type="match status" value="1"/>
</dbReference>
<evidence type="ECO:0000259" key="2">
    <source>
        <dbReference type="PROSITE" id="PS50967"/>
    </source>
</evidence>
<proteinExistence type="predicted"/>
<sequence length="389" mass="42820">MPNYPQGAVDVVDASGAQEAARMLAAVGELAVDLEADSMHAFRARLCFLQVATESEVFLFDTLAPGVDASLLAPMMADPERTKFFHAAQGDLQFLAEAGIRVRGLFDTHRAATLLGWPKVGLADIARERLGVELPKEHQQSDFSLRPLPPEMREYIANDVRYLCELGRQVREACQAADILEEVRLDCDRMCEEAVARPDVGADFKPKLPRSGLSPVQLTLAHAVAHALHAKRLEWAEKANVPMGRMLSNMAIGDIAVKLPANPKELARAAGVRGGFIREHGEETLTIVRELLEQSRKGELKPGREAKDGNRDVNRRKREDALKAFRAEKATARKVTPSVVLPNPLLEALATQPPRSVEELSQLPWFGEKRLRLYGADLVALLAQEPKAS</sequence>
<dbReference type="Pfam" id="PF01612">
    <property type="entry name" value="DNA_pol_A_exo1"/>
    <property type="match status" value="1"/>
</dbReference>
<dbReference type="InterPro" id="IPR036397">
    <property type="entry name" value="RNaseH_sf"/>
</dbReference>
<dbReference type="SMART" id="SM00341">
    <property type="entry name" value="HRDC"/>
    <property type="match status" value="2"/>
</dbReference>
<dbReference type="SUPFAM" id="SSF53098">
    <property type="entry name" value="Ribonuclease H-like"/>
    <property type="match status" value="1"/>
</dbReference>
<dbReference type="GO" id="GO:0008408">
    <property type="term" value="F:3'-5' exonuclease activity"/>
    <property type="evidence" value="ECO:0007669"/>
    <property type="project" value="InterPro"/>
</dbReference>
<dbReference type="Proteomes" id="UP000182719">
    <property type="component" value="Unassembled WGS sequence"/>
</dbReference>
<gene>
    <name evidence="3" type="ORF">SAMN05444354_108130</name>
</gene>
<dbReference type="InterPro" id="IPR002562">
    <property type="entry name" value="3'-5'_exonuclease_dom"/>
</dbReference>
<feature type="domain" description="HRDC" evidence="2">
    <location>
        <begin position="312"/>
        <end position="389"/>
    </location>
</feature>
<feature type="region of interest" description="Disordered" evidence="1">
    <location>
        <begin position="298"/>
        <end position="317"/>
    </location>
</feature>
<feature type="domain" description="HRDC" evidence="2">
    <location>
        <begin position="218"/>
        <end position="298"/>
    </location>
</feature>
<dbReference type="InterPro" id="IPR010997">
    <property type="entry name" value="HRDC-like_sf"/>
</dbReference>
<dbReference type="SUPFAM" id="SSF47819">
    <property type="entry name" value="HRDC-like"/>
    <property type="match status" value="2"/>
</dbReference>
<dbReference type="Gene3D" id="1.10.150.80">
    <property type="entry name" value="HRDC domain"/>
    <property type="match status" value="2"/>
</dbReference>
<dbReference type="RefSeq" id="WP_075007515.1">
    <property type="nucleotide sequence ID" value="NZ_FOAP01000008.1"/>
</dbReference>
<evidence type="ECO:0000313" key="3">
    <source>
        <dbReference type="EMBL" id="SEL75972.1"/>
    </source>
</evidence>
<evidence type="ECO:0000256" key="1">
    <source>
        <dbReference type="SAM" id="MobiDB-lite"/>
    </source>
</evidence>
<dbReference type="GO" id="GO:0000166">
    <property type="term" value="F:nucleotide binding"/>
    <property type="evidence" value="ECO:0007669"/>
    <property type="project" value="InterPro"/>
</dbReference>
<keyword evidence="4" id="KW-1185">Reference proteome</keyword>
<organism evidence="3 4">
    <name type="scientific">Stigmatella aurantiaca</name>
    <dbReference type="NCBI Taxonomy" id="41"/>
    <lineage>
        <taxon>Bacteria</taxon>
        <taxon>Pseudomonadati</taxon>
        <taxon>Myxococcota</taxon>
        <taxon>Myxococcia</taxon>
        <taxon>Myxococcales</taxon>
        <taxon>Cystobacterineae</taxon>
        <taxon>Archangiaceae</taxon>
        <taxon>Stigmatella</taxon>
    </lineage>
</organism>